<keyword evidence="6 11" id="KW-0732">Signal</keyword>
<keyword evidence="14" id="KW-1185">Reference proteome</keyword>
<dbReference type="RefSeq" id="WP_290357009.1">
    <property type="nucleotide sequence ID" value="NZ_JAUHHC010000001.1"/>
</dbReference>
<keyword evidence="5" id="KW-0812">Transmembrane</keyword>
<dbReference type="PRINTS" id="PR00182">
    <property type="entry name" value="ECOLNEIPORIN"/>
</dbReference>
<dbReference type="InterPro" id="IPR001702">
    <property type="entry name" value="Porin_Gram-ve"/>
</dbReference>
<keyword evidence="7" id="KW-0406">Ion transport</keyword>
<dbReference type="SUPFAM" id="SSF56935">
    <property type="entry name" value="Porins"/>
    <property type="match status" value="1"/>
</dbReference>
<sequence>MKKIALVAALAAIAAPAFAQSSVTLYGRLNTTVESQKIGTADRKIVVANNASRIGFMGKEELGGGLSAGFDIEHGFNSDDGKQTGTAFWNRESSVYLAGSFGTVRLGSWTPASYFATADYVSMHNHDTGSSSDALYSGAGFTQTNKVAYKTPTISGFNAEFALHAGEGAPGEKKGYDLGAYYDQGPIHLGLGYSKQGVGDQLALRGLFEMGAWVFGGYIQQESVDGLPASQKDTRLIGRASVMYTMGASEFHLNYGGSKAGGYLQGSGAEQYTLAYNYNLSKRTKIYGYYTAIQSSINSRDFSSYAAGIRHNF</sequence>
<evidence type="ECO:0000313" key="14">
    <source>
        <dbReference type="Proteomes" id="UP001228044"/>
    </source>
</evidence>
<keyword evidence="9" id="KW-0472">Membrane</keyword>
<dbReference type="Pfam" id="PF13609">
    <property type="entry name" value="Porin_4"/>
    <property type="match status" value="1"/>
</dbReference>
<protein>
    <submittedName>
        <fullName evidence="13">Porin</fullName>
    </submittedName>
</protein>
<dbReference type="InterPro" id="IPR033900">
    <property type="entry name" value="Gram_neg_porin_domain"/>
</dbReference>
<comment type="caution">
    <text evidence="13">The sequence shown here is derived from an EMBL/GenBank/DDBJ whole genome shotgun (WGS) entry which is preliminary data.</text>
</comment>
<gene>
    <name evidence="13" type="ORF">QWJ38_00155</name>
</gene>
<dbReference type="InterPro" id="IPR002299">
    <property type="entry name" value="Porin_Neis"/>
</dbReference>
<dbReference type="PANTHER" id="PTHR34501:SF9">
    <property type="entry name" value="MAJOR OUTER MEMBRANE PROTEIN P.IA"/>
    <property type="match status" value="1"/>
</dbReference>
<evidence type="ECO:0000256" key="8">
    <source>
        <dbReference type="ARBA" id="ARBA00023114"/>
    </source>
</evidence>
<proteinExistence type="predicted"/>
<dbReference type="Gene3D" id="2.40.160.10">
    <property type="entry name" value="Porin"/>
    <property type="match status" value="1"/>
</dbReference>
<comment type="subunit">
    <text evidence="2">Homotrimer.</text>
</comment>
<dbReference type="PANTHER" id="PTHR34501">
    <property type="entry name" value="PROTEIN YDDL-RELATED"/>
    <property type="match status" value="1"/>
</dbReference>
<evidence type="ECO:0000256" key="9">
    <source>
        <dbReference type="ARBA" id="ARBA00023136"/>
    </source>
</evidence>
<evidence type="ECO:0000256" key="1">
    <source>
        <dbReference type="ARBA" id="ARBA00004571"/>
    </source>
</evidence>
<comment type="subcellular location">
    <subcellularLocation>
        <location evidence="1">Cell outer membrane</location>
        <topology evidence="1">Multi-pass membrane protein</topology>
    </subcellularLocation>
</comment>
<evidence type="ECO:0000256" key="2">
    <source>
        <dbReference type="ARBA" id="ARBA00011233"/>
    </source>
</evidence>
<reference evidence="13 14" key="1">
    <citation type="submission" date="2023-06" db="EMBL/GenBank/DDBJ databases">
        <title>Pelomonas sp. PFR6 16S ribosomal RNA gene Genome sequencing and assembly.</title>
        <authorList>
            <person name="Woo H."/>
        </authorList>
    </citation>
    <scope>NUCLEOTIDE SEQUENCE [LARGE SCALE GENOMIC DNA]</scope>
    <source>
        <strain evidence="13 14">PFR6</strain>
    </source>
</reference>
<evidence type="ECO:0000256" key="5">
    <source>
        <dbReference type="ARBA" id="ARBA00022692"/>
    </source>
</evidence>
<dbReference type="CDD" id="cd00342">
    <property type="entry name" value="gram_neg_porins"/>
    <property type="match status" value="1"/>
</dbReference>
<evidence type="ECO:0000256" key="10">
    <source>
        <dbReference type="ARBA" id="ARBA00023237"/>
    </source>
</evidence>
<evidence type="ECO:0000256" key="6">
    <source>
        <dbReference type="ARBA" id="ARBA00022729"/>
    </source>
</evidence>
<feature type="domain" description="Porin" evidence="12">
    <location>
        <begin position="7"/>
        <end position="295"/>
    </location>
</feature>
<keyword evidence="4" id="KW-1134">Transmembrane beta strand</keyword>
<dbReference type="InterPro" id="IPR023614">
    <property type="entry name" value="Porin_dom_sf"/>
</dbReference>
<evidence type="ECO:0000256" key="7">
    <source>
        <dbReference type="ARBA" id="ARBA00023065"/>
    </source>
</evidence>
<evidence type="ECO:0000256" key="3">
    <source>
        <dbReference type="ARBA" id="ARBA00022448"/>
    </source>
</evidence>
<evidence type="ECO:0000256" key="11">
    <source>
        <dbReference type="SAM" id="SignalP"/>
    </source>
</evidence>
<keyword evidence="10" id="KW-0998">Cell outer membrane</keyword>
<feature type="chain" id="PRO_5045331334" evidence="11">
    <location>
        <begin position="20"/>
        <end position="313"/>
    </location>
</feature>
<keyword evidence="3" id="KW-0813">Transport</keyword>
<dbReference type="InterPro" id="IPR050298">
    <property type="entry name" value="Gram-neg_bact_OMP"/>
</dbReference>
<feature type="signal peptide" evidence="11">
    <location>
        <begin position="1"/>
        <end position="19"/>
    </location>
</feature>
<name>A0ABT8DRC9_9BURK</name>
<accession>A0ABT8DRC9</accession>
<evidence type="ECO:0000313" key="13">
    <source>
        <dbReference type="EMBL" id="MDN3918676.1"/>
    </source>
</evidence>
<evidence type="ECO:0000259" key="12">
    <source>
        <dbReference type="Pfam" id="PF13609"/>
    </source>
</evidence>
<evidence type="ECO:0000256" key="4">
    <source>
        <dbReference type="ARBA" id="ARBA00022452"/>
    </source>
</evidence>
<organism evidence="13 14">
    <name type="scientific">Roseateles violae</name>
    <dbReference type="NCBI Taxonomy" id="3058042"/>
    <lineage>
        <taxon>Bacteria</taxon>
        <taxon>Pseudomonadati</taxon>
        <taxon>Pseudomonadota</taxon>
        <taxon>Betaproteobacteria</taxon>
        <taxon>Burkholderiales</taxon>
        <taxon>Sphaerotilaceae</taxon>
        <taxon>Roseateles</taxon>
    </lineage>
</organism>
<dbReference type="PRINTS" id="PR00184">
    <property type="entry name" value="NEISSPPORIN"/>
</dbReference>
<dbReference type="Proteomes" id="UP001228044">
    <property type="component" value="Unassembled WGS sequence"/>
</dbReference>
<dbReference type="EMBL" id="JAUHHC010000001">
    <property type="protein sequence ID" value="MDN3918676.1"/>
    <property type="molecule type" value="Genomic_DNA"/>
</dbReference>
<keyword evidence="8" id="KW-0626">Porin</keyword>